<dbReference type="InterPro" id="IPR036388">
    <property type="entry name" value="WH-like_DNA-bd_sf"/>
</dbReference>
<dbReference type="PANTHER" id="PTHR33204:SF39">
    <property type="entry name" value="TRANSCRIPTIONAL REGULATORY PROTEIN"/>
    <property type="match status" value="1"/>
</dbReference>
<name>A0A917YID6_9RHOB</name>
<evidence type="ECO:0000256" key="2">
    <source>
        <dbReference type="ARBA" id="ARBA00023125"/>
    </source>
</evidence>
<gene>
    <name evidence="5" type="ORF">GCM10010991_10480</name>
</gene>
<evidence type="ECO:0000256" key="1">
    <source>
        <dbReference type="ARBA" id="ARBA00023015"/>
    </source>
</evidence>
<dbReference type="PANTHER" id="PTHR33204">
    <property type="entry name" value="TRANSCRIPTIONAL REGULATOR, MARR FAMILY"/>
    <property type="match status" value="1"/>
</dbReference>
<dbReference type="Pfam" id="PF01638">
    <property type="entry name" value="HxlR"/>
    <property type="match status" value="1"/>
</dbReference>
<dbReference type="InterPro" id="IPR036390">
    <property type="entry name" value="WH_DNA-bd_sf"/>
</dbReference>
<comment type="caution">
    <text evidence="5">The sequence shown here is derived from an EMBL/GenBank/DDBJ whole genome shotgun (WGS) entry which is preliminary data.</text>
</comment>
<sequence>MNDMRPAPEPAAHVCLPGHFSAQCPSRELFDQIADKWSMMVLTVLDRGPQRFNAIKKMLEGVSQKSLTQTLRRLERNGLIHRRVLATSPVAVEYEMSALGQTLLPPFRTLYRWTKDNIAAVEAARYAFDASLGHAANGDV</sequence>
<evidence type="ECO:0000313" key="6">
    <source>
        <dbReference type="Proteomes" id="UP000598196"/>
    </source>
</evidence>
<reference evidence="5 6" key="1">
    <citation type="journal article" date="2014" name="Int. J. Syst. Evol. Microbiol.">
        <title>Complete genome sequence of Corynebacterium casei LMG S-19264T (=DSM 44701T), isolated from a smear-ripened cheese.</title>
        <authorList>
            <consortium name="US DOE Joint Genome Institute (JGI-PGF)"/>
            <person name="Walter F."/>
            <person name="Albersmeier A."/>
            <person name="Kalinowski J."/>
            <person name="Ruckert C."/>
        </authorList>
    </citation>
    <scope>NUCLEOTIDE SEQUENCE [LARGE SCALE GENOMIC DNA]</scope>
    <source>
        <strain evidence="5 6">CGMCC 1.7029</strain>
    </source>
</reference>
<dbReference type="InterPro" id="IPR002577">
    <property type="entry name" value="HTH_HxlR"/>
</dbReference>
<protein>
    <submittedName>
        <fullName evidence="5">Transcriptional regulator</fullName>
    </submittedName>
</protein>
<keyword evidence="3" id="KW-0804">Transcription</keyword>
<dbReference type="AlphaFoldDB" id="A0A917YID6"/>
<keyword evidence="6" id="KW-1185">Reference proteome</keyword>
<accession>A0A917YID6</accession>
<dbReference type="Proteomes" id="UP000598196">
    <property type="component" value="Unassembled WGS sequence"/>
</dbReference>
<feature type="domain" description="HTH hxlR-type" evidence="4">
    <location>
        <begin position="24"/>
        <end position="122"/>
    </location>
</feature>
<keyword evidence="1" id="KW-0805">Transcription regulation</keyword>
<evidence type="ECO:0000313" key="5">
    <source>
        <dbReference type="EMBL" id="GGO28043.1"/>
    </source>
</evidence>
<organism evidence="5 6">
    <name type="scientific">Gemmobacter aquaticus</name>
    <dbReference type="NCBI Taxonomy" id="490185"/>
    <lineage>
        <taxon>Bacteria</taxon>
        <taxon>Pseudomonadati</taxon>
        <taxon>Pseudomonadota</taxon>
        <taxon>Alphaproteobacteria</taxon>
        <taxon>Rhodobacterales</taxon>
        <taxon>Paracoccaceae</taxon>
        <taxon>Gemmobacter</taxon>
    </lineage>
</organism>
<evidence type="ECO:0000259" key="4">
    <source>
        <dbReference type="PROSITE" id="PS51118"/>
    </source>
</evidence>
<dbReference type="EMBL" id="BMLP01000001">
    <property type="protein sequence ID" value="GGO28043.1"/>
    <property type="molecule type" value="Genomic_DNA"/>
</dbReference>
<evidence type="ECO:0000256" key="3">
    <source>
        <dbReference type="ARBA" id="ARBA00023163"/>
    </source>
</evidence>
<keyword evidence="2" id="KW-0238">DNA-binding</keyword>
<dbReference type="PROSITE" id="PS51118">
    <property type="entry name" value="HTH_HXLR"/>
    <property type="match status" value="1"/>
</dbReference>
<dbReference type="RefSeq" id="WP_229704324.1">
    <property type="nucleotide sequence ID" value="NZ_BMLP01000001.1"/>
</dbReference>
<dbReference type="Gene3D" id="1.10.10.10">
    <property type="entry name" value="Winged helix-like DNA-binding domain superfamily/Winged helix DNA-binding domain"/>
    <property type="match status" value="1"/>
</dbReference>
<dbReference type="GO" id="GO:0003677">
    <property type="term" value="F:DNA binding"/>
    <property type="evidence" value="ECO:0007669"/>
    <property type="project" value="UniProtKB-KW"/>
</dbReference>
<dbReference type="SUPFAM" id="SSF46785">
    <property type="entry name" value="Winged helix' DNA-binding domain"/>
    <property type="match status" value="1"/>
</dbReference>
<proteinExistence type="predicted"/>